<organism evidence="2 3">
    <name type="scientific">Miscanthus lutarioriparius</name>
    <dbReference type="NCBI Taxonomy" id="422564"/>
    <lineage>
        <taxon>Eukaryota</taxon>
        <taxon>Viridiplantae</taxon>
        <taxon>Streptophyta</taxon>
        <taxon>Embryophyta</taxon>
        <taxon>Tracheophyta</taxon>
        <taxon>Spermatophyta</taxon>
        <taxon>Magnoliopsida</taxon>
        <taxon>Liliopsida</taxon>
        <taxon>Poales</taxon>
        <taxon>Poaceae</taxon>
        <taxon>PACMAD clade</taxon>
        <taxon>Panicoideae</taxon>
        <taxon>Andropogonodae</taxon>
        <taxon>Andropogoneae</taxon>
        <taxon>Saccharinae</taxon>
        <taxon>Miscanthus</taxon>
    </lineage>
</organism>
<feature type="compositionally biased region" description="Low complexity" evidence="1">
    <location>
        <begin position="51"/>
        <end position="61"/>
    </location>
</feature>
<feature type="compositionally biased region" description="Gly residues" evidence="1">
    <location>
        <begin position="62"/>
        <end position="77"/>
    </location>
</feature>
<reference evidence="2" key="1">
    <citation type="submission" date="2020-10" db="EMBL/GenBank/DDBJ databases">
        <authorList>
            <person name="Han B."/>
            <person name="Lu T."/>
            <person name="Zhao Q."/>
            <person name="Huang X."/>
            <person name="Zhao Y."/>
        </authorList>
    </citation>
    <scope>NUCLEOTIDE SEQUENCE</scope>
</reference>
<comment type="caution">
    <text evidence="2">The sequence shown here is derived from an EMBL/GenBank/DDBJ whole genome shotgun (WGS) entry which is preliminary data.</text>
</comment>
<feature type="region of interest" description="Disordered" evidence="1">
    <location>
        <begin position="1"/>
        <end position="77"/>
    </location>
</feature>
<name>A0A811RDP5_9POAL</name>
<evidence type="ECO:0000256" key="1">
    <source>
        <dbReference type="SAM" id="MobiDB-lite"/>
    </source>
</evidence>
<dbReference type="EMBL" id="CAJGYO010000014">
    <property type="protein sequence ID" value="CAD6268090.1"/>
    <property type="molecule type" value="Genomic_DNA"/>
</dbReference>
<gene>
    <name evidence="2" type="ORF">NCGR_LOCUS51395</name>
</gene>
<keyword evidence="3" id="KW-1185">Reference proteome</keyword>
<feature type="compositionally biased region" description="Basic and acidic residues" evidence="1">
    <location>
        <begin position="33"/>
        <end position="45"/>
    </location>
</feature>
<dbReference type="AlphaFoldDB" id="A0A811RDP5"/>
<protein>
    <submittedName>
        <fullName evidence="2">Uncharacterized protein</fullName>
    </submittedName>
</protein>
<dbReference type="Proteomes" id="UP000604825">
    <property type="component" value="Unassembled WGS sequence"/>
</dbReference>
<accession>A0A811RDP5</accession>
<evidence type="ECO:0000313" key="2">
    <source>
        <dbReference type="EMBL" id="CAD6268090.1"/>
    </source>
</evidence>
<sequence>MPAPAPESEPATVSTCGHGISRADATAGNLRGRVAEEKGEKEWERKRRAAASEGRYGASAAGRGGTDAMGKSASGGL</sequence>
<evidence type="ECO:0000313" key="3">
    <source>
        <dbReference type="Proteomes" id="UP000604825"/>
    </source>
</evidence>
<proteinExistence type="predicted"/>